<protein>
    <submittedName>
        <fullName evidence="1">Uncharacterized protein</fullName>
    </submittedName>
</protein>
<evidence type="ECO:0000313" key="2">
    <source>
        <dbReference type="Proteomes" id="UP000228934"/>
    </source>
</evidence>
<reference evidence="2" key="1">
    <citation type="journal article" date="2017" name="Nat. Commun.">
        <title>The North American bullfrog draft genome provides insight into hormonal regulation of long noncoding RNA.</title>
        <authorList>
            <person name="Hammond S.A."/>
            <person name="Warren R.L."/>
            <person name="Vandervalk B.P."/>
            <person name="Kucuk E."/>
            <person name="Khan H."/>
            <person name="Gibb E.A."/>
            <person name="Pandoh P."/>
            <person name="Kirk H."/>
            <person name="Zhao Y."/>
            <person name="Jones M."/>
            <person name="Mungall A.J."/>
            <person name="Coope R."/>
            <person name="Pleasance S."/>
            <person name="Moore R.A."/>
            <person name="Holt R.A."/>
            <person name="Round J.M."/>
            <person name="Ohora S."/>
            <person name="Walle B.V."/>
            <person name="Veldhoen N."/>
            <person name="Helbing C.C."/>
            <person name="Birol I."/>
        </authorList>
    </citation>
    <scope>NUCLEOTIDE SEQUENCE [LARGE SCALE GENOMIC DNA]</scope>
</reference>
<dbReference type="AlphaFoldDB" id="A0A2G9RGB5"/>
<proteinExistence type="predicted"/>
<keyword evidence="2" id="KW-1185">Reference proteome</keyword>
<accession>A0A2G9RGB5</accession>
<sequence length="169" mass="19399">MPICIKRSLVHCCLDGFVTRMKCKLDSVKGEDTQQLFTHLDAGALVWVGHQNTLFRVSHTGALVDTRGLSMCDTLQKKVSIPAKGKKSCLQLGTLPKQTIGRHFQAMFHIPISCLRYLCAKYTFFLFTLGRKELGHLRTPRTPHLMKKGNSPHTIKKMWREERFMNWVK</sequence>
<dbReference type="EMBL" id="KV939932">
    <property type="protein sequence ID" value="PIO26805.1"/>
    <property type="molecule type" value="Genomic_DNA"/>
</dbReference>
<gene>
    <name evidence="1" type="ORF">AB205_0200210</name>
</gene>
<dbReference type="Proteomes" id="UP000228934">
    <property type="component" value="Unassembled WGS sequence"/>
</dbReference>
<evidence type="ECO:0000313" key="1">
    <source>
        <dbReference type="EMBL" id="PIO26805.1"/>
    </source>
</evidence>
<name>A0A2G9RGB5_AQUCT</name>
<organism evidence="1 2">
    <name type="scientific">Aquarana catesbeiana</name>
    <name type="common">American bullfrog</name>
    <name type="synonym">Rana catesbeiana</name>
    <dbReference type="NCBI Taxonomy" id="8400"/>
    <lineage>
        <taxon>Eukaryota</taxon>
        <taxon>Metazoa</taxon>
        <taxon>Chordata</taxon>
        <taxon>Craniata</taxon>
        <taxon>Vertebrata</taxon>
        <taxon>Euteleostomi</taxon>
        <taxon>Amphibia</taxon>
        <taxon>Batrachia</taxon>
        <taxon>Anura</taxon>
        <taxon>Neobatrachia</taxon>
        <taxon>Ranoidea</taxon>
        <taxon>Ranidae</taxon>
        <taxon>Aquarana</taxon>
    </lineage>
</organism>